<accession>A0ABX7HEV6</accession>
<reference evidence="1 2" key="1">
    <citation type="submission" date="2021-02" db="EMBL/GenBank/DDBJ databases">
        <title>FDA dAtabase for Regulatory Grade micrObial Sequences (FDA-ARGOS): Supporting development and validation of Infectious Disease Dx tests.</title>
        <authorList>
            <person name="Sproer C."/>
            <person name="Gronow S."/>
            <person name="Severitt S."/>
            <person name="Schroder I."/>
            <person name="Tallon L."/>
            <person name="Sadzewicz L."/>
            <person name="Zhao X."/>
            <person name="Boylan J."/>
            <person name="Ott S."/>
            <person name="Bowen H."/>
            <person name="Vavikolanu K."/>
            <person name="Mehta A."/>
            <person name="Aluvathingal J."/>
            <person name="Nadendla S."/>
            <person name="Lowell S."/>
            <person name="Myers T."/>
            <person name="Yan Y."/>
            <person name="Sichtig H."/>
        </authorList>
    </citation>
    <scope>NUCLEOTIDE SEQUENCE [LARGE SCALE GENOMIC DNA]</scope>
    <source>
        <strain evidence="1 2">FDAARGOS_1207</strain>
    </source>
</reference>
<organism evidence="1 2">
    <name type="scientific">Mammaliicoccus vitulinus</name>
    <dbReference type="NCBI Taxonomy" id="71237"/>
    <lineage>
        <taxon>Bacteria</taxon>
        <taxon>Bacillati</taxon>
        <taxon>Bacillota</taxon>
        <taxon>Bacilli</taxon>
        <taxon>Bacillales</taxon>
        <taxon>Staphylococcaceae</taxon>
        <taxon>Mammaliicoccus</taxon>
    </lineage>
</organism>
<dbReference type="Proteomes" id="UP000627155">
    <property type="component" value="Chromosome"/>
</dbReference>
<evidence type="ECO:0000313" key="2">
    <source>
        <dbReference type="Proteomes" id="UP000627155"/>
    </source>
</evidence>
<keyword evidence="2" id="KW-1185">Reference proteome</keyword>
<evidence type="ECO:0000313" key="1">
    <source>
        <dbReference type="EMBL" id="QRO85147.1"/>
    </source>
</evidence>
<sequence>MSTILDELKVANHNLNKNNTGDLHIDNMTDSFGKEIFREVMKQIENGAKLDDEYKKC</sequence>
<name>A0ABX7HEV6_9STAP</name>
<protein>
    <submittedName>
        <fullName evidence="1">Uncharacterized protein</fullName>
    </submittedName>
</protein>
<dbReference type="RefSeq" id="WP_169925672.1">
    <property type="nucleotide sequence ID" value="NZ_CP069486.1"/>
</dbReference>
<dbReference type="EMBL" id="CP069486">
    <property type="protein sequence ID" value="QRO85147.1"/>
    <property type="molecule type" value="Genomic_DNA"/>
</dbReference>
<proteinExistence type="predicted"/>
<gene>
    <name evidence="1" type="ORF">I6J37_00115</name>
</gene>